<dbReference type="OrthoDB" id="5296237at2"/>
<dbReference type="Proteomes" id="UP000004169">
    <property type="component" value="Unassembled WGS sequence"/>
</dbReference>
<dbReference type="eggNOG" id="COG3657">
    <property type="taxonomic scope" value="Bacteria"/>
</dbReference>
<evidence type="ECO:0000313" key="2">
    <source>
        <dbReference type="Proteomes" id="UP000004169"/>
    </source>
</evidence>
<protein>
    <recommendedName>
        <fullName evidence="3">Addiction module killer protein</fullName>
    </recommendedName>
</protein>
<gene>
    <name evidence="1" type="ORF">PHAMO_80042</name>
</gene>
<dbReference type="InterPro" id="IPR014056">
    <property type="entry name" value="TypeIITA-like_toxin_pred"/>
</dbReference>
<sequence>MIEIRQTATFRDWLAKLNDERARSRIAKRIAIVQSGLLGDAKFFDGIGELRIDYGPGYRLYFVRRGSVLIVLLCGGDKGSQVRDIRKAKEMAAELERSSWL</sequence>
<dbReference type="EMBL" id="CAHP01000060">
    <property type="protein sequence ID" value="CCG43251.1"/>
    <property type="molecule type" value="Genomic_DNA"/>
</dbReference>
<dbReference type="NCBIfam" id="TIGR02683">
    <property type="entry name" value="upstrm_HI1419"/>
    <property type="match status" value="1"/>
</dbReference>
<accession>H8FY13</accession>
<dbReference type="PIRSF" id="PIRSF028744">
    <property type="entry name" value="Addict_mod_HI1419"/>
    <property type="match status" value="1"/>
</dbReference>
<dbReference type="AlphaFoldDB" id="H8FY13"/>
<comment type="caution">
    <text evidence="1">The sequence shown here is derived from an EMBL/GenBank/DDBJ whole genome shotgun (WGS) entry which is preliminary data.</text>
</comment>
<name>H8FY13_MAGML</name>
<reference evidence="1 2" key="1">
    <citation type="journal article" date="2012" name="J. Bacteriol.">
        <title>Draft Genome Sequence of the Purple Photosynthetic Bacterium Phaeospirillum molischianum DSM120, a Particularly Versatile Bacterium.</title>
        <authorList>
            <person name="Duquesne K."/>
            <person name="Prima V."/>
            <person name="Ji B."/>
            <person name="Rouy Z."/>
            <person name="Medigue C."/>
            <person name="Talla E."/>
            <person name="Sturgis J.N."/>
        </authorList>
    </citation>
    <scope>NUCLEOTIDE SEQUENCE [LARGE SCALE GENOMIC DNA]</scope>
    <source>
        <strain evidence="2">DSM120</strain>
    </source>
</reference>
<proteinExistence type="predicted"/>
<dbReference type="STRING" id="1150626.PHAMO_80042"/>
<keyword evidence="2" id="KW-1185">Reference proteome</keyword>
<evidence type="ECO:0000313" key="1">
    <source>
        <dbReference type="EMBL" id="CCG43251.1"/>
    </source>
</evidence>
<dbReference type="RefSeq" id="WP_002731307.1">
    <property type="nucleotide sequence ID" value="NZ_CAHP01000060.1"/>
</dbReference>
<dbReference type="PANTHER" id="PTHR41791">
    <property type="entry name" value="SSL7039 PROTEIN"/>
    <property type="match status" value="1"/>
</dbReference>
<organism evidence="1 2">
    <name type="scientific">Magnetospirillum molischianum DSM 120</name>
    <dbReference type="NCBI Taxonomy" id="1150626"/>
    <lineage>
        <taxon>Bacteria</taxon>
        <taxon>Pseudomonadati</taxon>
        <taxon>Pseudomonadota</taxon>
        <taxon>Alphaproteobacteria</taxon>
        <taxon>Rhodospirillales</taxon>
        <taxon>Rhodospirillaceae</taxon>
        <taxon>Magnetospirillum</taxon>
    </lineage>
</organism>
<evidence type="ECO:0008006" key="3">
    <source>
        <dbReference type="Google" id="ProtNLM"/>
    </source>
</evidence>
<dbReference type="PANTHER" id="PTHR41791:SF1">
    <property type="entry name" value="SSL7039 PROTEIN"/>
    <property type="match status" value="1"/>
</dbReference>